<proteinExistence type="predicted"/>
<dbReference type="Proteomes" id="UP000838763">
    <property type="component" value="Unassembled WGS sequence"/>
</dbReference>
<accession>A0A9P1H958</accession>
<feature type="region of interest" description="Disordered" evidence="1">
    <location>
        <begin position="156"/>
        <end position="191"/>
    </location>
</feature>
<evidence type="ECO:0000313" key="2">
    <source>
        <dbReference type="EMBL" id="CAI4218250.1"/>
    </source>
</evidence>
<dbReference type="OrthoDB" id="5401558at2759"/>
<feature type="region of interest" description="Disordered" evidence="1">
    <location>
        <begin position="314"/>
        <end position="333"/>
    </location>
</feature>
<sequence length="333" mass="35136">MAIAKVHPRLKAQTATQVPRMVVPHLCRPFHNIPIYLPGPPVMQLRDYPRDYGRSQPLLTTITVARLGTTLTTHRGAPTRASMLALLTLGMVTHPTRKAPASTGLAAPTGSSATAYFNRVSIRCSGYQNAPGAAFVHVSAVPGGIAPGTPLYGAYGQPLAQGPGGPPPSHGSQAPPGPPQGPASHGAPTPRRLCRTSRLITLNPSVLQQMSILLTPSRTPPPQAGGAGGVSRRRDTSDDCPLAATMMRPGAARPSLVVAAHEASITLLKDLYPLLRAALLAHTRPQSQPARRLPNAPRNLPLCSVMSVKNILGDSPARDMDRNMLGRLNRPGR</sequence>
<reference evidence="2" key="1">
    <citation type="submission" date="2022-11" db="EMBL/GenBank/DDBJ databases">
        <authorList>
            <person name="Scott C."/>
            <person name="Bruce N."/>
        </authorList>
    </citation>
    <scope>NUCLEOTIDE SEQUENCE</scope>
</reference>
<gene>
    <name evidence="2" type="ORF">PPNO1_LOCUS7843</name>
</gene>
<name>A0A9P1H958_9PEZI</name>
<dbReference type="EMBL" id="CALLCH030000017">
    <property type="protein sequence ID" value="CAI4218250.1"/>
    <property type="molecule type" value="Genomic_DNA"/>
</dbReference>
<evidence type="ECO:0000313" key="3">
    <source>
        <dbReference type="Proteomes" id="UP000838763"/>
    </source>
</evidence>
<protein>
    <submittedName>
        <fullName evidence="2">Uncharacterized protein</fullName>
    </submittedName>
</protein>
<dbReference type="AlphaFoldDB" id="A0A9P1H958"/>
<feature type="region of interest" description="Disordered" evidence="1">
    <location>
        <begin position="215"/>
        <end position="237"/>
    </location>
</feature>
<comment type="caution">
    <text evidence="2">The sequence shown here is derived from an EMBL/GenBank/DDBJ whole genome shotgun (WGS) entry which is preliminary data.</text>
</comment>
<organism evidence="2 3">
    <name type="scientific">Parascedosporium putredinis</name>
    <dbReference type="NCBI Taxonomy" id="1442378"/>
    <lineage>
        <taxon>Eukaryota</taxon>
        <taxon>Fungi</taxon>
        <taxon>Dikarya</taxon>
        <taxon>Ascomycota</taxon>
        <taxon>Pezizomycotina</taxon>
        <taxon>Sordariomycetes</taxon>
        <taxon>Hypocreomycetidae</taxon>
        <taxon>Microascales</taxon>
        <taxon>Microascaceae</taxon>
        <taxon>Parascedosporium</taxon>
    </lineage>
</organism>
<evidence type="ECO:0000256" key="1">
    <source>
        <dbReference type="SAM" id="MobiDB-lite"/>
    </source>
</evidence>
<feature type="compositionally biased region" description="Pro residues" evidence="1">
    <location>
        <begin position="164"/>
        <end position="181"/>
    </location>
</feature>
<keyword evidence="3" id="KW-1185">Reference proteome</keyword>